<dbReference type="STRING" id="1321606.SAMD00020551_4092"/>
<dbReference type="OrthoDB" id="2903918at2"/>
<evidence type="ECO:0000259" key="1">
    <source>
        <dbReference type="Pfam" id="PF10057"/>
    </source>
</evidence>
<organism evidence="2 3">
    <name type="scientific">Mesobacillus selenatarsenatis (strain DSM 18680 / JCM 14380 / FERM P-15431 / SF-1)</name>
    <dbReference type="NCBI Taxonomy" id="1321606"/>
    <lineage>
        <taxon>Bacteria</taxon>
        <taxon>Bacillati</taxon>
        <taxon>Bacillota</taxon>
        <taxon>Bacilli</taxon>
        <taxon>Bacillales</taxon>
        <taxon>Bacillaceae</taxon>
        <taxon>Mesobacillus</taxon>
    </lineage>
</organism>
<sequence length="118" mass="13455">MSVMSKNAVEKEFSNFLSYYIKENLGRGPRETKIKITDNVLVFFMKGILTPMERNILKSSNGLPVALEARRLYIKGAGQERITAFEKIVGKKIIEHYEAWKLEEDAAVGVLVFEENIT</sequence>
<dbReference type="Proteomes" id="UP000031014">
    <property type="component" value="Unassembled WGS sequence"/>
</dbReference>
<reference evidence="2 3" key="1">
    <citation type="submission" date="2013-06" db="EMBL/GenBank/DDBJ databases">
        <title>Whole genome shotgun sequence of Bacillus selenatarsenatis SF-1.</title>
        <authorList>
            <person name="Kuroda M."/>
            <person name="Sei K."/>
            <person name="Yamashita M."/>
            <person name="Ike M."/>
        </authorList>
    </citation>
    <scope>NUCLEOTIDE SEQUENCE [LARGE SCALE GENOMIC DNA]</scope>
    <source>
        <strain evidence="2 3">SF-1</strain>
    </source>
</reference>
<dbReference type="AlphaFoldDB" id="A0A0A8XCS1"/>
<protein>
    <recommendedName>
        <fullName evidence="1">Na+-translocating membrane potential-generating system MpsC domain-containing protein</fullName>
    </recommendedName>
</protein>
<dbReference type="Pfam" id="PF10057">
    <property type="entry name" value="MpsC"/>
    <property type="match status" value="1"/>
</dbReference>
<comment type="caution">
    <text evidence="2">The sequence shown here is derived from an EMBL/GenBank/DDBJ whole genome shotgun (WGS) entry which is preliminary data.</text>
</comment>
<proteinExistence type="predicted"/>
<dbReference type="RefSeq" id="WP_041967538.1">
    <property type="nucleotide sequence ID" value="NZ_BASE01000100.1"/>
</dbReference>
<feature type="domain" description="Na+-translocating membrane potential-generating system MpsC" evidence="1">
    <location>
        <begin position="6"/>
        <end position="114"/>
    </location>
</feature>
<name>A0A0A8XCS1_MESS1</name>
<evidence type="ECO:0000313" key="2">
    <source>
        <dbReference type="EMBL" id="GAM15921.1"/>
    </source>
</evidence>
<dbReference type="EMBL" id="BASE01000100">
    <property type="protein sequence ID" value="GAM15921.1"/>
    <property type="molecule type" value="Genomic_DNA"/>
</dbReference>
<dbReference type="InterPro" id="IPR018745">
    <property type="entry name" value="MpsC"/>
</dbReference>
<evidence type="ECO:0000313" key="3">
    <source>
        <dbReference type="Proteomes" id="UP000031014"/>
    </source>
</evidence>
<accession>A0A0A8XCS1</accession>
<keyword evidence="3" id="KW-1185">Reference proteome</keyword>
<gene>
    <name evidence="2" type="ORF">SAMD00020551_4092</name>
</gene>